<sequence length="59" mass="7012">MIASPDLWAQRGRNKRHELVAISETRPNEGRWLRWVTLHTFRPRKCKRSLIQCEGGNVR</sequence>
<reference evidence="1" key="2">
    <citation type="journal article" date="2015" name="Fish Shellfish Immunol.">
        <title>Early steps in the European eel (Anguilla anguilla)-Vibrio vulnificus interaction in the gills: Role of the RtxA13 toxin.</title>
        <authorList>
            <person name="Callol A."/>
            <person name="Pajuelo D."/>
            <person name="Ebbesson L."/>
            <person name="Teles M."/>
            <person name="MacKenzie S."/>
            <person name="Amaro C."/>
        </authorList>
    </citation>
    <scope>NUCLEOTIDE SEQUENCE</scope>
</reference>
<dbReference type="AlphaFoldDB" id="A0A0E9SSW4"/>
<organism evidence="1">
    <name type="scientific">Anguilla anguilla</name>
    <name type="common">European freshwater eel</name>
    <name type="synonym">Muraena anguilla</name>
    <dbReference type="NCBI Taxonomy" id="7936"/>
    <lineage>
        <taxon>Eukaryota</taxon>
        <taxon>Metazoa</taxon>
        <taxon>Chordata</taxon>
        <taxon>Craniata</taxon>
        <taxon>Vertebrata</taxon>
        <taxon>Euteleostomi</taxon>
        <taxon>Actinopterygii</taxon>
        <taxon>Neopterygii</taxon>
        <taxon>Teleostei</taxon>
        <taxon>Anguilliformes</taxon>
        <taxon>Anguillidae</taxon>
        <taxon>Anguilla</taxon>
    </lineage>
</organism>
<evidence type="ECO:0000313" key="1">
    <source>
        <dbReference type="EMBL" id="JAH44332.1"/>
    </source>
</evidence>
<reference evidence="1" key="1">
    <citation type="submission" date="2014-11" db="EMBL/GenBank/DDBJ databases">
        <authorList>
            <person name="Amaro Gonzalez C."/>
        </authorList>
    </citation>
    <scope>NUCLEOTIDE SEQUENCE</scope>
</reference>
<accession>A0A0E9SSW4</accession>
<protein>
    <submittedName>
        <fullName evidence="1">Uncharacterized protein</fullName>
    </submittedName>
</protein>
<proteinExistence type="predicted"/>
<dbReference type="EMBL" id="GBXM01064245">
    <property type="protein sequence ID" value="JAH44332.1"/>
    <property type="molecule type" value="Transcribed_RNA"/>
</dbReference>
<name>A0A0E9SSW4_ANGAN</name>